<evidence type="ECO:0000313" key="2">
    <source>
        <dbReference type="Proteomes" id="UP000184509"/>
    </source>
</evidence>
<sequence>MRTILFIFAIILCLGGCNRPMNSNYVVKKDSIILSNALSRKLDILINFNSDKTPHKLFVIRFANVENKSYVIMYKTYFYRKEFVDGYFFRNKNLVVFYNIKKLRMLNVLNSHKLTIFKDSISHYLDISSCNMQFEVYPIKFQIISPDSLKQINERDSLFRKL</sequence>
<keyword evidence="2" id="KW-1185">Reference proteome</keyword>
<proteinExistence type="predicted"/>
<name>A0A1M4YR80_9BACE</name>
<accession>A0A1M4YR80</accession>
<organism evidence="1 2">
    <name type="scientific">Bacteroides luti</name>
    <dbReference type="NCBI Taxonomy" id="1297750"/>
    <lineage>
        <taxon>Bacteria</taxon>
        <taxon>Pseudomonadati</taxon>
        <taxon>Bacteroidota</taxon>
        <taxon>Bacteroidia</taxon>
        <taxon>Bacteroidales</taxon>
        <taxon>Bacteroidaceae</taxon>
        <taxon>Bacteroides</taxon>
    </lineage>
</organism>
<dbReference type="Proteomes" id="UP000184509">
    <property type="component" value="Unassembled WGS sequence"/>
</dbReference>
<dbReference type="RefSeq" id="WP_139261294.1">
    <property type="nucleotide sequence ID" value="NZ_FQTV01000005.1"/>
</dbReference>
<protein>
    <submittedName>
        <fullName evidence="1">Uncharacterized protein</fullName>
    </submittedName>
</protein>
<evidence type="ECO:0000313" key="1">
    <source>
        <dbReference type="EMBL" id="SHF08193.1"/>
    </source>
</evidence>
<reference evidence="1 2" key="1">
    <citation type="submission" date="2016-11" db="EMBL/GenBank/DDBJ databases">
        <authorList>
            <person name="Jaros S."/>
            <person name="Januszkiewicz K."/>
            <person name="Wedrychowicz H."/>
        </authorList>
    </citation>
    <scope>NUCLEOTIDE SEQUENCE [LARGE SCALE GENOMIC DNA]</scope>
    <source>
        <strain evidence="1 2">DSM 26991</strain>
    </source>
</reference>
<gene>
    <name evidence="1" type="ORF">SAMN05444405_10555</name>
</gene>
<dbReference type="AlphaFoldDB" id="A0A1M4YR80"/>
<dbReference type="EMBL" id="FQTV01000005">
    <property type="protein sequence ID" value="SHF08193.1"/>
    <property type="molecule type" value="Genomic_DNA"/>
</dbReference>